<accession>A0A1V2UXF3</accession>
<dbReference type="EMBL" id="LFZS01000005">
    <property type="protein sequence ID" value="ONN54652.1"/>
    <property type="molecule type" value="Genomic_DNA"/>
</dbReference>
<sequence length="142" mass="16297">MNLKPNFCPIDFNEVHGGTDNLPLFLVKASRQDSNDDEHSEYFFIRAPHENRLAFFLAHMFKSHVDNALLTLENLAEENYQNIPELEELMSSYGVIDGVGEYTLFDFRVKELTLDKALELVEFIEINPLNTDIVGSLFLEAL</sequence>
<reference evidence="1 2" key="1">
    <citation type="submission" date="2015-07" db="EMBL/GenBank/DDBJ databases">
        <title>Acinetobacter yuneri, a novel member of Acinetobacter calcoaceticus-Acinetobacter baumannii complex isolated from clinical specimen.</title>
        <authorList>
            <person name="Yu Y."/>
        </authorList>
    </citation>
    <scope>NUCLEOTIDE SEQUENCE [LARGE SCALE GENOMIC DNA]</scope>
    <source>
        <strain evidence="1 2">A362</strain>
    </source>
</reference>
<proteinExistence type="predicted"/>
<dbReference type="Proteomes" id="UP000189376">
    <property type="component" value="Unassembled WGS sequence"/>
</dbReference>
<evidence type="ECO:0000313" key="1">
    <source>
        <dbReference type="EMBL" id="ONN54652.1"/>
    </source>
</evidence>
<evidence type="ECO:0000313" key="2">
    <source>
        <dbReference type="Proteomes" id="UP000189376"/>
    </source>
</evidence>
<comment type="caution">
    <text evidence="1">The sequence shown here is derived from an EMBL/GenBank/DDBJ whole genome shotgun (WGS) entry which is preliminary data.</text>
</comment>
<dbReference type="RefSeq" id="WP_077169168.1">
    <property type="nucleotide sequence ID" value="NZ_LFZS01000005.1"/>
</dbReference>
<organism evidence="1 2">
    <name type="scientific">Acinetobacter genomosp. 33YU</name>
    <dbReference type="NCBI Taxonomy" id="1675530"/>
    <lineage>
        <taxon>Bacteria</taxon>
        <taxon>Pseudomonadati</taxon>
        <taxon>Pseudomonadota</taxon>
        <taxon>Gammaproteobacteria</taxon>
        <taxon>Moraxellales</taxon>
        <taxon>Moraxellaceae</taxon>
        <taxon>Acinetobacter</taxon>
    </lineage>
</organism>
<keyword evidence="2" id="KW-1185">Reference proteome</keyword>
<protein>
    <submittedName>
        <fullName evidence="1">Uncharacterized protein</fullName>
    </submittedName>
</protein>
<dbReference type="AlphaFoldDB" id="A0A1V2UXF3"/>
<name>A0A1V2UXF3_9GAMM</name>
<gene>
    <name evidence="1" type="ORF">AC058_09065</name>
</gene>